<evidence type="ECO:0000313" key="3">
    <source>
        <dbReference type="Proteomes" id="UP000054498"/>
    </source>
</evidence>
<feature type="compositionally biased region" description="Gly residues" evidence="1">
    <location>
        <begin position="159"/>
        <end position="172"/>
    </location>
</feature>
<dbReference type="RefSeq" id="XP_013905193.1">
    <property type="nucleotide sequence ID" value="XM_014049739.1"/>
</dbReference>
<dbReference type="AlphaFoldDB" id="A0A0D2LID1"/>
<feature type="compositionally biased region" description="Low complexity" evidence="1">
    <location>
        <begin position="34"/>
        <end position="45"/>
    </location>
</feature>
<feature type="region of interest" description="Disordered" evidence="1">
    <location>
        <begin position="955"/>
        <end position="1008"/>
    </location>
</feature>
<accession>A0A0D2LID1</accession>
<dbReference type="GeneID" id="25734657"/>
<organism evidence="2 3">
    <name type="scientific">Monoraphidium neglectum</name>
    <dbReference type="NCBI Taxonomy" id="145388"/>
    <lineage>
        <taxon>Eukaryota</taxon>
        <taxon>Viridiplantae</taxon>
        <taxon>Chlorophyta</taxon>
        <taxon>core chlorophytes</taxon>
        <taxon>Chlorophyceae</taxon>
        <taxon>CS clade</taxon>
        <taxon>Sphaeropleales</taxon>
        <taxon>Selenastraceae</taxon>
        <taxon>Monoraphidium</taxon>
    </lineage>
</organism>
<evidence type="ECO:0008006" key="4">
    <source>
        <dbReference type="Google" id="ProtNLM"/>
    </source>
</evidence>
<name>A0A0D2LID1_9CHLO</name>
<feature type="region of interest" description="Disordered" evidence="1">
    <location>
        <begin position="1"/>
        <end position="45"/>
    </location>
</feature>
<protein>
    <recommendedName>
        <fullName evidence="4">RAP domain-containing protein</fullName>
    </recommendedName>
</protein>
<evidence type="ECO:0000256" key="1">
    <source>
        <dbReference type="SAM" id="MobiDB-lite"/>
    </source>
</evidence>
<dbReference type="Proteomes" id="UP000054498">
    <property type="component" value="Unassembled WGS sequence"/>
</dbReference>
<evidence type="ECO:0000313" key="2">
    <source>
        <dbReference type="EMBL" id="KIZ06174.1"/>
    </source>
</evidence>
<dbReference type="EMBL" id="KK100405">
    <property type="protein sequence ID" value="KIZ06174.1"/>
    <property type="molecule type" value="Genomic_DNA"/>
</dbReference>
<sequence length="1036" mass="103099">MAGRLQGAPPEDDQLRRFLPRDGGEGAGPGGAAGPAAPAATGGAGGDAASLNALVEAAAGSGDVGSQLAALAAHLRTLQAPGASEKLGGTLFVGILRSAIEQREQLADQQHHTSIRDTMNAAQDILNLLAVSAVVSTSGAASSSSSSNGSSSNNSSSNGGNGNGGNGKGGSAGADSAAAVAAALVEGMRAALDEAWRRPAAVARLGGAELTSLCVVLQLICRHGAAPLPPAFLQAVWKRLAALSQRQQRAWRRGAAGAGGGQQGGYEEASAAPAVAPASTPALSAEQLAVCLFCLAAHPGTPAPRLLGAALGAAAACLPRLDSAGVWRLASAGCAWAPRVRGRPPKQAAALAAALAVDAALRIGALEPRAAAAACQLCSSWGAGAEAMGALAGAVAPRLPGWGDGPEAAAAAGWLAPWLAAESDARLLHAALDAALPPGERGVHAAAVFFAAAAAALEEGLATELSGQVFGAALARLVEAQGVAGGAPSEGALRAAAAALAACARAAAPGAGWPAPQLVEAPVQQLVDLALAADAGGDLQRDAFAALAARSAEGSRLRAQRLPELLLVAATEGRRSSVQAGPPQQQQQQQQQGQAPWVGVARACLASLQHRARFLPPPQLLLLLEALGVLGIRPQGMLTSAGLQIASSTPVMSSRELAAAAVRLARLRHAPPLAPAAVAGEACRLAAAGEMGRGDALRTVWALAKLQHAGPAARRLLDVTTDMLLGAEERGGGGAGSIDGAGGGGGSTGGVDGAGGGGVAVAQGAAAGAAPLPALAVVAWASGALRLRPARLRDLLAAAASHPAPPSPQAVSNVLWACARLRLARADGVVAWGVRSMDRLWGDAPALALANTTWALWKLGYQPSSSFTAALMPALGREWGSLDATQLSQVLFVLAKWRAPPPPDRLRAAAARLEREAGALDGPGVCSFASALARLGAPLEHSTLAAAEARLVALSAQEQQQQEEDGQSAERDAGPYAPSGVGGVGAGRARAGIQRQSGPPELKRRRPADASDVALFLGACGARGYTPRSPSAAPRR</sequence>
<dbReference type="STRING" id="145388.A0A0D2LID1"/>
<reference evidence="2 3" key="1">
    <citation type="journal article" date="2013" name="BMC Genomics">
        <title>Reconstruction of the lipid metabolism for the microalga Monoraphidium neglectum from its genome sequence reveals characteristics suitable for biofuel production.</title>
        <authorList>
            <person name="Bogen C."/>
            <person name="Al-Dilaimi A."/>
            <person name="Albersmeier A."/>
            <person name="Wichmann J."/>
            <person name="Grundmann M."/>
            <person name="Rupp O."/>
            <person name="Lauersen K.J."/>
            <person name="Blifernez-Klassen O."/>
            <person name="Kalinowski J."/>
            <person name="Goesmann A."/>
            <person name="Mussgnug J.H."/>
            <person name="Kruse O."/>
        </authorList>
    </citation>
    <scope>NUCLEOTIDE SEQUENCE [LARGE SCALE GENOMIC DNA]</scope>
    <source>
        <strain evidence="2 3">SAG 48.87</strain>
    </source>
</reference>
<feature type="compositionally biased region" description="Low complexity" evidence="1">
    <location>
        <begin position="141"/>
        <end position="158"/>
    </location>
</feature>
<keyword evidence="3" id="KW-1185">Reference proteome</keyword>
<feature type="compositionally biased region" description="Basic and acidic residues" evidence="1">
    <location>
        <begin position="13"/>
        <end position="24"/>
    </location>
</feature>
<proteinExistence type="predicted"/>
<dbReference type="KEGG" id="mng:MNEG_1779"/>
<feature type="region of interest" description="Disordered" evidence="1">
    <location>
        <begin position="141"/>
        <end position="172"/>
    </location>
</feature>
<gene>
    <name evidence="2" type="ORF">MNEG_1779</name>
</gene>